<name>A0A0B6ZSH6_9EUPU</name>
<dbReference type="EMBL" id="HACG01024734">
    <property type="protein sequence ID" value="CEK71599.1"/>
    <property type="molecule type" value="Transcribed_RNA"/>
</dbReference>
<protein>
    <submittedName>
        <fullName evidence="1">Uncharacterized protein</fullName>
    </submittedName>
</protein>
<gene>
    <name evidence="1" type="primary">ORF79060</name>
</gene>
<dbReference type="AlphaFoldDB" id="A0A0B6ZSH6"/>
<reference evidence="1" key="1">
    <citation type="submission" date="2014-12" db="EMBL/GenBank/DDBJ databases">
        <title>Insight into the proteome of Arion vulgaris.</title>
        <authorList>
            <person name="Aradska J."/>
            <person name="Bulat T."/>
            <person name="Smidak R."/>
            <person name="Sarate P."/>
            <person name="Gangsoo J."/>
            <person name="Sialana F."/>
            <person name="Bilban M."/>
            <person name="Lubec G."/>
        </authorList>
    </citation>
    <scope>NUCLEOTIDE SEQUENCE</scope>
    <source>
        <tissue evidence="1">Skin</tissue>
    </source>
</reference>
<evidence type="ECO:0000313" key="1">
    <source>
        <dbReference type="EMBL" id="CEK71599.1"/>
    </source>
</evidence>
<proteinExistence type="predicted"/>
<sequence>NFCYSCGQGLNWEAVEYQACNTTFFIQAVKVSTGKLLSTKLDTKPVVNLTSAGLLSLQAL</sequence>
<organism evidence="1">
    <name type="scientific">Arion vulgaris</name>
    <dbReference type="NCBI Taxonomy" id="1028688"/>
    <lineage>
        <taxon>Eukaryota</taxon>
        <taxon>Metazoa</taxon>
        <taxon>Spiralia</taxon>
        <taxon>Lophotrochozoa</taxon>
        <taxon>Mollusca</taxon>
        <taxon>Gastropoda</taxon>
        <taxon>Heterobranchia</taxon>
        <taxon>Euthyneura</taxon>
        <taxon>Panpulmonata</taxon>
        <taxon>Eupulmonata</taxon>
        <taxon>Stylommatophora</taxon>
        <taxon>Helicina</taxon>
        <taxon>Arionoidea</taxon>
        <taxon>Arionidae</taxon>
        <taxon>Arion</taxon>
    </lineage>
</organism>
<accession>A0A0B6ZSH6</accession>
<feature type="non-terminal residue" evidence="1">
    <location>
        <position position="1"/>
    </location>
</feature>